<evidence type="ECO:0000313" key="2">
    <source>
        <dbReference type="EMBL" id="ABD10696.1"/>
    </source>
</evidence>
<dbReference type="OrthoDB" id="8480367at2"/>
<dbReference type="RefSeq" id="WP_011435762.1">
    <property type="nucleotide sequence ID" value="NC_007777.1"/>
</dbReference>
<dbReference type="KEGG" id="fra:Francci3_1319"/>
<dbReference type="HOGENOM" id="CLU_069776_1_2_11"/>
<dbReference type="Proteomes" id="UP000001937">
    <property type="component" value="Chromosome"/>
</dbReference>
<dbReference type="InterPro" id="IPR022183">
    <property type="entry name" value="DUF3710"/>
</dbReference>
<evidence type="ECO:0000256" key="1">
    <source>
        <dbReference type="SAM" id="MobiDB-lite"/>
    </source>
</evidence>
<protein>
    <recommendedName>
        <fullName evidence="4">DUF3710 domain-containing protein</fullName>
    </recommendedName>
</protein>
<evidence type="ECO:0008006" key="4">
    <source>
        <dbReference type="Google" id="ProtNLM"/>
    </source>
</evidence>
<feature type="region of interest" description="Disordered" evidence="1">
    <location>
        <begin position="1"/>
        <end position="43"/>
    </location>
</feature>
<proteinExistence type="predicted"/>
<organism evidence="2 3">
    <name type="scientific">Frankia casuarinae (strain DSM 45818 / CECT 9043 / HFP020203 / CcI3)</name>
    <dbReference type="NCBI Taxonomy" id="106370"/>
    <lineage>
        <taxon>Bacteria</taxon>
        <taxon>Bacillati</taxon>
        <taxon>Actinomycetota</taxon>
        <taxon>Actinomycetes</taxon>
        <taxon>Frankiales</taxon>
        <taxon>Frankiaceae</taxon>
        <taxon>Frankia</taxon>
    </lineage>
</organism>
<gene>
    <name evidence="2" type="ordered locus">Francci3_1319</name>
</gene>
<sequence>MFGRGRREFDRRGASEMDVPEKVTSRGSSEPDGPYDIAQAPDDDVHRLDLGSLRIPALDGMQVQFQVEESTGKPLTVLVTDGRSAMELSVFAAPKSRGLWDEVRAEILETIQGGGGSEADGRYGPELRMSLPTGRPGETVPGRMIGVDGPRWFLRAVVTGAAGQDPAAGPLLDAALRNLIISRGDGAMPVRDPLPLRLPKEITDHPDHPDGSGGPVASATSGRPEMPVRGARIAEIR</sequence>
<feature type="compositionally biased region" description="Basic and acidic residues" evidence="1">
    <location>
        <begin position="199"/>
        <end position="210"/>
    </location>
</feature>
<dbReference type="PhylomeDB" id="Q2JDE6"/>
<keyword evidence="3" id="KW-1185">Reference proteome</keyword>
<name>Q2JDE6_FRACC</name>
<evidence type="ECO:0000313" key="3">
    <source>
        <dbReference type="Proteomes" id="UP000001937"/>
    </source>
</evidence>
<dbReference type="STRING" id="106370.Francci3_1319"/>
<feature type="region of interest" description="Disordered" evidence="1">
    <location>
        <begin position="199"/>
        <end position="237"/>
    </location>
</feature>
<accession>Q2JDE6</accession>
<feature type="compositionally biased region" description="Basic and acidic residues" evidence="1">
    <location>
        <begin position="1"/>
        <end position="24"/>
    </location>
</feature>
<dbReference type="eggNOG" id="ENOG502Z90C">
    <property type="taxonomic scope" value="Bacteria"/>
</dbReference>
<reference evidence="2 3" key="1">
    <citation type="journal article" date="2007" name="Genome Res.">
        <title>Genome characteristics of facultatively symbiotic Frankia sp. strains reflect host range and host plant biogeography.</title>
        <authorList>
            <person name="Normand P."/>
            <person name="Lapierre P."/>
            <person name="Tisa L.S."/>
            <person name="Gogarten J.P."/>
            <person name="Alloisio N."/>
            <person name="Bagnarol E."/>
            <person name="Bassi C.A."/>
            <person name="Berry A.M."/>
            <person name="Bickhart D.M."/>
            <person name="Choisne N."/>
            <person name="Couloux A."/>
            <person name="Cournoyer B."/>
            <person name="Cruveiller S."/>
            <person name="Daubin V."/>
            <person name="Demange N."/>
            <person name="Francino M.P."/>
            <person name="Goltsman E."/>
            <person name="Huang Y."/>
            <person name="Kopp O.R."/>
            <person name="Labarre L."/>
            <person name="Lapidus A."/>
            <person name="Lavire C."/>
            <person name="Marechal J."/>
            <person name="Martinez M."/>
            <person name="Mastronunzio J.E."/>
            <person name="Mullin B.C."/>
            <person name="Niemann J."/>
            <person name="Pujic P."/>
            <person name="Rawnsley T."/>
            <person name="Rouy Z."/>
            <person name="Schenowitz C."/>
            <person name="Sellstedt A."/>
            <person name="Tavares F."/>
            <person name="Tomkins J.P."/>
            <person name="Vallenet D."/>
            <person name="Valverde C."/>
            <person name="Wall L.G."/>
            <person name="Wang Y."/>
            <person name="Medigue C."/>
            <person name="Benson D.R."/>
        </authorList>
    </citation>
    <scope>NUCLEOTIDE SEQUENCE [LARGE SCALE GENOMIC DNA]</scope>
    <source>
        <strain evidence="3">DSM 45818 / CECT 9043 / CcI3</strain>
    </source>
</reference>
<dbReference type="Pfam" id="PF12502">
    <property type="entry name" value="DUF3710"/>
    <property type="match status" value="1"/>
</dbReference>
<dbReference type="AlphaFoldDB" id="Q2JDE6"/>
<dbReference type="EMBL" id="CP000249">
    <property type="protein sequence ID" value="ABD10696.1"/>
    <property type="molecule type" value="Genomic_DNA"/>
</dbReference>